<evidence type="ECO:0000313" key="1">
    <source>
        <dbReference type="EMBL" id="KKM89261.1"/>
    </source>
</evidence>
<dbReference type="EMBL" id="LAZR01006846">
    <property type="protein sequence ID" value="KKM89261.1"/>
    <property type="molecule type" value="Genomic_DNA"/>
</dbReference>
<reference evidence="1" key="1">
    <citation type="journal article" date="2015" name="Nature">
        <title>Complex archaea that bridge the gap between prokaryotes and eukaryotes.</title>
        <authorList>
            <person name="Spang A."/>
            <person name="Saw J.H."/>
            <person name="Jorgensen S.L."/>
            <person name="Zaremba-Niedzwiedzka K."/>
            <person name="Martijn J."/>
            <person name="Lind A.E."/>
            <person name="van Eijk R."/>
            <person name="Schleper C."/>
            <person name="Guy L."/>
            <person name="Ettema T.J."/>
        </authorList>
    </citation>
    <scope>NUCLEOTIDE SEQUENCE</scope>
</reference>
<protein>
    <submittedName>
        <fullName evidence="1">Uncharacterized protein</fullName>
    </submittedName>
</protein>
<name>A0A0F9LQ16_9ZZZZ</name>
<organism evidence="1">
    <name type="scientific">marine sediment metagenome</name>
    <dbReference type="NCBI Taxonomy" id="412755"/>
    <lineage>
        <taxon>unclassified sequences</taxon>
        <taxon>metagenomes</taxon>
        <taxon>ecological metagenomes</taxon>
    </lineage>
</organism>
<dbReference type="AlphaFoldDB" id="A0A0F9LQ16"/>
<proteinExistence type="predicted"/>
<gene>
    <name evidence="1" type="ORF">LCGC14_1250450</name>
</gene>
<accession>A0A0F9LQ16</accession>
<comment type="caution">
    <text evidence="1">The sequence shown here is derived from an EMBL/GenBank/DDBJ whole genome shotgun (WGS) entry which is preliminary data.</text>
</comment>
<sequence length="65" mass="6944">MKNDANDIAINPTTGLPITNASTNIVDVGGNVVGQPDRVMTVYEIEESIGDSIEHDSFDAFDDGF</sequence>